<dbReference type="AlphaFoldDB" id="A0A5K7YGS5"/>
<dbReference type="Proteomes" id="UP000427906">
    <property type="component" value="Chromosome"/>
</dbReference>
<dbReference type="InterPro" id="IPR011990">
    <property type="entry name" value="TPR-like_helical_dom_sf"/>
</dbReference>
<feature type="region of interest" description="Disordered" evidence="1">
    <location>
        <begin position="268"/>
        <end position="329"/>
    </location>
</feature>
<keyword evidence="2" id="KW-1133">Transmembrane helix</keyword>
<dbReference type="Pfam" id="PF14332">
    <property type="entry name" value="DUF4388"/>
    <property type="match status" value="1"/>
</dbReference>
<evidence type="ECO:0000313" key="6">
    <source>
        <dbReference type="Proteomes" id="UP000427906"/>
    </source>
</evidence>
<dbReference type="EMBL" id="AP021874">
    <property type="protein sequence ID" value="BBO68812.1"/>
    <property type="molecule type" value="Genomic_DNA"/>
</dbReference>
<dbReference type="KEGG" id="dalk:DSCA_27420"/>
<dbReference type="Gene3D" id="1.25.40.10">
    <property type="entry name" value="Tetratricopeptide repeat domain"/>
    <property type="match status" value="1"/>
</dbReference>
<dbReference type="Pfam" id="PF07603">
    <property type="entry name" value="Lcl_C"/>
    <property type="match status" value="1"/>
</dbReference>
<feature type="compositionally biased region" description="Basic and acidic residues" evidence="1">
    <location>
        <begin position="278"/>
        <end position="293"/>
    </location>
</feature>
<feature type="domain" description="Lcl C-terminal" evidence="3">
    <location>
        <begin position="747"/>
        <end position="836"/>
    </location>
</feature>
<keyword evidence="6" id="KW-1185">Reference proteome</keyword>
<sequence length="860" mass="95926">MGVPLIKEFLAGDSKEIRDLANNEAALVGFLTLAKGIDDLPDMAIRFYEESRSLYQVTASGYSIQELIETLSEFFGPPAKPPGKGLPVSLRFEPTVKYLGGIRKDQVLFLNKLKTGAFYGALWPWTRDADKTEILLGFCSSSMSDADYSRLSTLVQKFISKKKIETVSGVGGQIHGISLPSFLQMSEMEEATYTLKVTSGERTGHLYLDGGSLIAAAFEGQTGNDAAYRIISWDNAAIQIEAADPDRVREIHDPLMHVMMESLKIKDESGIAPSPPQKAEKTPPVEPPGTKKELRSKKKPVKKVSRPAPQESAPPAAAPPPQPDPLVHVPFKKATDHSVGKQDQMSRTLKLLIVLGVVIVFAIVVTGGGKLLRKRQVNRRYDQLIADLTVTKALDAQIVLMMQYLKAYPEDAHRSELEGRLNEAYLEIEKRDYEKTILDVNRLPIDEKFEKKALSLYTAFLSKYPQSDYVDQINDAIGGIRQLLGTAYFEDLKKVAATDFLERYAAYREYLAQFPDGTEREAVERMIGDLAKEYYGLLEEQTGGCDDREDWDDCIDQCDRFLSAFSNDVFAEKVMALRTVLQDKKDVAALAARAALLADDIAGARKVYTDYLAERPATTQKEAVAGLIAALDADLARQAAWENAAAYAKNPVNDIFSRIKRLDMYLDNHPAGRYAVRARNLRSQLEPELQDAIRARREEAARRDLLARQQAEQAKRANEARRIKALEAQVARQLSPVASRFVDRRNGTFSDRVTGLTWCLLDSHLDLGKCITHREASAYVAELRTGGHSDWRLPTAGELATLYKNKPFFPGTGAAWYWTSESFVRGYHHVVDVVTSVPETEFKRVSENEDSCGAVRAVRR</sequence>
<accession>A0A5K7YGS5</accession>
<dbReference type="InterPro" id="IPR025497">
    <property type="entry name" value="PatA-like_N"/>
</dbReference>
<reference evidence="5 6" key="1">
    <citation type="submission" date="2019-11" db="EMBL/GenBank/DDBJ databases">
        <title>Comparative genomics of hydrocarbon-degrading Desulfosarcina strains.</title>
        <authorList>
            <person name="Watanabe M."/>
            <person name="Kojima H."/>
            <person name="Fukui M."/>
        </authorList>
    </citation>
    <scope>NUCLEOTIDE SEQUENCE [LARGE SCALE GENOMIC DNA]</scope>
    <source>
        <strain evidence="5 6">PL12</strain>
    </source>
</reference>
<feature type="compositionally biased region" description="Low complexity" evidence="1">
    <location>
        <begin position="306"/>
        <end position="315"/>
    </location>
</feature>
<keyword evidence="2" id="KW-0812">Transmembrane</keyword>
<dbReference type="RefSeq" id="WP_155316925.1">
    <property type="nucleotide sequence ID" value="NZ_AP021874.1"/>
</dbReference>
<evidence type="ECO:0000259" key="4">
    <source>
        <dbReference type="Pfam" id="PF14332"/>
    </source>
</evidence>
<gene>
    <name evidence="5" type="ORF">DSCA_27420</name>
</gene>
<evidence type="ECO:0000259" key="3">
    <source>
        <dbReference type="Pfam" id="PF07603"/>
    </source>
</evidence>
<feature type="domain" description="PatA-like N-terminal" evidence="4">
    <location>
        <begin position="172"/>
        <end position="268"/>
    </location>
</feature>
<proteinExistence type="predicted"/>
<keyword evidence="2" id="KW-0472">Membrane</keyword>
<feature type="compositionally biased region" description="Basic residues" evidence="1">
    <location>
        <begin position="294"/>
        <end position="305"/>
    </location>
</feature>
<dbReference type="OrthoDB" id="5414729at2"/>
<evidence type="ECO:0000256" key="2">
    <source>
        <dbReference type="SAM" id="Phobius"/>
    </source>
</evidence>
<dbReference type="InterPro" id="IPR011460">
    <property type="entry name" value="Lcl_C"/>
</dbReference>
<feature type="transmembrane region" description="Helical" evidence="2">
    <location>
        <begin position="351"/>
        <end position="372"/>
    </location>
</feature>
<evidence type="ECO:0000256" key="1">
    <source>
        <dbReference type="SAM" id="MobiDB-lite"/>
    </source>
</evidence>
<evidence type="ECO:0000313" key="5">
    <source>
        <dbReference type="EMBL" id="BBO68812.1"/>
    </source>
</evidence>
<name>A0A5K7YGS5_9BACT</name>
<protein>
    <submittedName>
        <fullName evidence="5">Uncharacterized protein</fullName>
    </submittedName>
</protein>
<organism evidence="5 6">
    <name type="scientific">Desulfosarcina alkanivorans</name>
    <dbReference type="NCBI Taxonomy" id="571177"/>
    <lineage>
        <taxon>Bacteria</taxon>
        <taxon>Pseudomonadati</taxon>
        <taxon>Thermodesulfobacteriota</taxon>
        <taxon>Desulfobacteria</taxon>
        <taxon>Desulfobacterales</taxon>
        <taxon>Desulfosarcinaceae</taxon>
        <taxon>Desulfosarcina</taxon>
    </lineage>
</organism>